<gene>
    <name evidence="1" type="ORF">ACFQ4H_10340</name>
</gene>
<evidence type="ECO:0000313" key="2">
    <source>
        <dbReference type="Proteomes" id="UP001597260"/>
    </source>
</evidence>
<keyword evidence="2" id="KW-1185">Reference proteome</keyword>
<dbReference type="RefSeq" id="WP_377569591.1">
    <property type="nucleotide sequence ID" value="NZ_JBHTMP010000012.1"/>
</dbReference>
<organism evidence="1 2">
    <name type="scientific">Micromonospora sonneratiae</name>
    <dbReference type="NCBI Taxonomy" id="1184706"/>
    <lineage>
        <taxon>Bacteria</taxon>
        <taxon>Bacillati</taxon>
        <taxon>Actinomycetota</taxon>
        <taxon>Actinomycetes</taxon>
        <taxon>Micromonosporales</taxon>
        <taxon>Micromonosporaceae</taxon>
        <taxon>Micromonospora</taxon>
    </lineage>
</organism>
<protein>
    <submittedName>
        <fullName evidence="1">Uncharacterized protein</fullName>
    </submittedName>
</protein>
<comment type="caution">
    <text evidence="1">The sequence shown here is derived from an EMBL/GenBank/DDBJ whole genome shotgun (WGS) entry which is preliminary data.</text>
</comment>
<dbReference type="Proteomes" id="UP001597260">
    <property type="component" value="Unassembled WGS sequence"/>
</dbReference>
<proteinExistence type="predicted"/>
<evidence type="ECO:0000313" key="1">
    <source>
        <dbReference type="EMBL" id="MFD1321486.1"/>
    </source>
</evidence>
<dbReference type="EMBL" id="JBHTMP010000012">
    <property type="protein sequence ID" value="MFD1321486.1"/>
    <property type="molecule type" value="Genomic_DNA"/>
</dbReference>
<name>A0ABW3YCU5_9ACTN</name>
<reference evidence="2" key="1">
    <citation type="journal article" date="2019" name="Int. J. Syst. Evol. Microbiol.">
        <title>The Global Catalogue of Microorganisms (GCM) 10K type strain sequencing project: providing services to taxonomists for standard genome sequencing and annotation.</title>
        <authorList>
            <consortium name="The Broad Institute Genomics Platform"/>
            <consortium name="The Broad Institute Genome Sequencing Center for Infectious Disease"/>
            <person name="Wu L."/>
            <person name="Ma J."/>
        </authorList>
    </citation>
    <scope>NUCLEOTIDE SEQUENCE [LARGE SCALE GENOMIC DNA]</scope>
    <source>
        <strain evidence="2">JCM 31037</strain>
    </source>
</reference>
<sequence length="76" mass="7646">MPEATAANRATADMVHDGSVAAAGALMGAAMKNIRVPTITAQRSRGTSITVYAVTGPGETESMREVLGADIGCPLG</sequence>
<accession>A0ABW3YCU5</accession>